<dbReference type="Proteomes" id="UP000597341">
    <property type="component" value="Unassembled WGS sequence"/>
</dbReference>
<proteinExistence type="predicted"/>
<gene>
    <name evidence="2" type="ORF">GCM10011376_34040</name>
</gene>
<organism evidence="2 3">
    <name type="scientific">Nocardioides flavus</name>
    <name type="common">ex Wang et al. 2016</name>
    <dbReference type="NCBI Taxonomy" id="2058780"/>
    <lineage>
        <taxon>Bacteria</taxon>
        <taxon>Bacillati</taxon>
        <taxon>Actinomycetota</taxon>
        <taxon>Actinomycetes</taxon>
        <taxon>Propionibacteriales</taxon>
        <taxon>Nocardioidaceae</taxon>
        <taxon>Nocardioides</taxon>
    </lineage>
</organism>
<accession>A0ABQ3HRL1</accession>
<evidence type="ECO:0000313" key="2">
    <source>
        <dbReference type="EMBL" id="GHE18794.1"/>
    </source>
</evidence>
<feature type="chain" id="PRO_5045160223" description="Secreted protein" evidence="1">
    <location>
        <begin position="27"/>
        <end position="159"/>
    </location>
</feature>
<feature type="signal peptide" evidence="1">
    <location>
        <begin position="1"/>
        <end position="26"/>
    </location>
</feature>
<reference evidence="3" key="1">
    <citation type="journal article" date="2019" name="Int. J. Syst. Evol. Microbiol.">
        <title>The Global Catalogue of Microorganisms (GCM) 10K type strain sequencing project: providing services to taxonomists for standard genome sequencing and annotation.</title>
        <authorList>
            <consortium name="The Broad Institute Genomics Platform"/>
            <consortium name="The Broad Institute Genome Sequencing Center for Infectious Disease"/>
            <person name="Wu L."/>
            <person name="Ma J."/>
        </authorList>
    </citation>
    <scope>NUCLEOTIDE SEQUENCE [LARGE SCALE GENOMIC DNA]</scope>
    <source>
        <strain evidence="3">CGMCC 1.12791</strain>
    </source>
</reference>
<sequence length="159" mass="16334">MNRIAQSLTLTVAALAVTAAASPAVAATKPLVDLRGADLGTHAVDAAGTAHLAGSVTGKPFDGTYVATLAADDGSLPAPGSCEPAAGTLDVTSEKRFLRLDAVGEVCGEFTDATYVVTHRFVGRYVVTDATTRRLRGTDGWILLILATQGRATVEAYDS</sequence>
<keyword evidence="1" id="KW-0732">Signal</keyword>
<comment type="caution">
    <text evidence="2">The sequence shown here is derived from an EMBL/GenBank/DDBJ whole genome shotgun (WGS) entry which is preliminary data.</text>
</comment>
<name>A0ABQ3HRL1_9ACTN</name>
<dbReference type="EMBL" id="BNAD01000013">
    <property type="protein sequence ID" value="GHE18794.1"/>
    <property type="molecule type" value="Genomic_DNA"/>
</dbReference>
<keyword evidence="3" id="KW-1185">Reference proteome</keyword>
<evidence type="ECO:0008006" key="4">
    <source>
        <dbReference type="Google" id="ProtNLM"/>
    </source>
</evidence>
<evidence type="ECO:0000313" key="3">
    <source>
        <dbReference type="Proteomes" id="UP000597341"/>
    </source>
</evidence>
<dbReference type="RefSeq" id="WP_191280688.1">
    <property type="nucleotide sequence ID" value="NZ_BNAD01000013.1"/>
</dbReference>
<evidence type="ECO:0000256" key="1">
    <source>
        <dbReference type="SAM" id="SignalP"/>
    </source>
</evidence>
<protein>
    <recommendedName>
        <fullName evidence="4">Secreted protein</fullName>
    </recommendedName>
</protein>